<dbReference type="Gene3D" id="3.90.190.10">
    <property type="entry name" value="Protein tyrosine phosphatase superfamily"/>
    <property type="match status" value="1"/>
</dbReference>
<dbReference type="GO" id="GO:0005737">
    <property type="term" value="C:cytoplasm"/>
    <property type="evidence" value="ECO:0007669"/>
    <property type="project" value="TreeGrafter"/>
</dbReference>
<sequence length="533" mass="53608">MACVRVASVSPLPSPHRRPHARACPYARPSLRALTLNGSPPRKLPLALALNLNLSCTPTPPVCSAPPSVPFLSLDLACAPMVASPPSPPRRHAHSASAPARFCTAWSSSQGPSASSYADSARMDIDSAMDVDSPSSTSSSPSIYFSPVSAFSTCSSPFTSAPLDSPADAAPSLLSSSSSSSSSSAFASSSLLSAPSFSPSSPSPPPVPSSASVLTAAGPAESSAPSAPAPALEPYTSPRPSYSPITPHLSISDLAFAEDASLLRKAGVTHVVSVVGGRVHIPPHIPAAHRLHVPLADAPFAELVGALGPVVAWVGGVLRGAGVYGRSELGESEEDEHGSGKDGEGGHNHVRILIHCAHGISRSPAVGAALLVALPLVEVEASESLASSAAEADVFSSAAAAGGREDAEEDSDADAPWTTPMRCASPSSLAQAPAPAPTSTSSPPVSSSSFPPASSSPFPSLSTRSSSSPAPSSSTPATLAAASAPARTPARRTLSAPAALAYVAARRPAADVNWGFRAQLAEWEGVCRAGTAL</sequence>
<evidence type="ECO:0000313" key="3">
    <source>
        <dbReference type="Proteomes" id="UP001215280"/>
    </source>
</evidence>
<dbReference type="CDD" id="cd14498">
    <property type="entry name" value="DSP"/>
    <property type="match status" value="1"/>
</dbReference>
<dbReference type="InterPro" id="IPR016130">
    <property type="entry name" value="Tyr_Pase_AS"/>
</dbReference>
<accession>A0AAD7HH94</accession>
<dbReference type="PROSITE" id="PS00383">
    <property type="entry name" value="TYR_PHOSPHATASE_1"/>
    <property type="match status" value="1"/>
</dbReference>
<dbReference type="PANTHER" id="PTHR46377:SF1">
    <property type="entry name" value="DUAL SPECIFICITY PROTEIN PHOSPHATASE 19"/>
    <property type="match status" value="1"/>
</dbReference>
<feature type="region of interest" description="Disordered" evidence="1">
    <location>
        <begin position="197"/>
        <end position="239"/>
    </location>
</feature>
<feature type="compositionally biased region" description="Low complexity" evidence="1">
    <location>
        <begin position="424"/>
        <end position="490"/>
    </location>
</feature>
<proteinExistence type="predicted"/>
<reference evidence="2" key="1">
    <citation type="submission" date="2023-03" db="EMBL/GenBank/DDBJ databases">
        <title>Massive genome expansion in bonnet fungi (Mycena s.s.) driven by repeated elements and novel gene families across ecological guilds.</title>
        <authorList>
            <consortium name="Lawrence Berkeley National Laboratory"/>
            <person name="Harder C.B."/>
            <person name="Miyauchi S."/>
            <person name="Viragh M."/>
            <person name="Kuo A."/>
            <person name="Thoen E."/>
            <person name="Andreopoulos B."/>
            <person name="Lu D."/>
            <person name="Skrede I."/>
            <person name="Drula E."/>
            <person name="Henrissat B."/>
            <person name="Morin E."/>
            <person name="Kohler A."/>
            <person name="Barry K."/>
            <person name="LaButti K."/>
            <person name="Morin E."/>
            <person name="Salamov A."/>
            <person name="Lipzen A."/>
            <person name="Mereny Z."/>
            <person name="Hegedus B."/>
            <person name="Baldrian P."/>
            <person name="Stursova M."/>
            <person name="Weitz H."/>
            <person name="Taylor A."/>
            <person name="Grigoriev I.V."/>
            <person name="Nagy L.G."/>
            <person name="Martin F."/>
            <person name="Kauserud H."/>
        </authorList>
    </citation>
    <scope>NUCLEOTIDE SEQUENCE</scope>
    <source>
        <strain evidence="2">CBHHK188m</strain>
    </source>
</reference>
<dbReference type="EMBL" id="JARJLG010000275">
    <property type="protein sequence ID" value="KAJ7720748.1"/>
    <property type="molecule type" value="Genomic_DNA"/>
</dbReference>
<dbReference type="InterPro" id="IPR029021">
    <property type="entry name" value="Prot-tyrosine_phosphatase-like"/>
</dbReference>
<dbReference type="AlphaFoldDB" id="A0AAD7HH94"/>
<evidence type="ECO:0000256" key="1">
    <source>
        <dbReference type="SAM" id="MobiDB-lite"/>
    </source>
</evidence>
<keyword evidence="3" id="KW-1185">Reference proteome</keyword>
<feature type="compositionally biased region" description="Low complexity" evidence="1">
    <location>
        <begin position="209"/>
        <end position="230"/>
    </location>
</feature>
<protein>
    <submittedName>
        <fullName evidence="2">Uncharacterized protein</fullName>
    </submittedName>
</protein>
<comment type="caution">
    <text evidence="2">The sequence shown here is derived from an EMBL/GenBank/DDBJ whole genome shotgun (WGS) entry which is preliminary data.</text>
</comment>
<name>A0AAD7HH94_9AGAR</name>
<dbReference type="PANTHER" id="PTHR46377">
    <property type="entry name" value="DUAL SPECIFICITY PROTEIN PHOSPHATASE 19"/>
    <property type="match status" value="1"/>
</dbReference>
<organism evidence="2 3">
    <name type="scientific">Mycena maculata</name>
    <dbReference type="NCBI Taxonomy" id="230809"/>
    <lineage>
        <taxon>Eukaryota</taxon>
        <taxon>Fungi</taxon>
        <taxon>Dikarya</taxon>
        <taxon>Basidiomycota</taxon>
        <taxon>Agaricomycotina</taxon>
        <taxon>Agaricomycetes</taxon>
        <taxon>Agaricomycetidae</taxon>
        <taxon>Agaricales</taxon>
        <taxon>Marasmiineae</taxon>
        <taxon>Mycenaceae</taxon>
        <taxon>Mycena</taxon>
    </lineage>
</organism>
<gene>
    <name evidence="2" type="ORF">DFH07DRAFT_784290</name>
</gene>
<feature type="region of interest" description="Disordered" evidence="1">
    <location>
        <begin position="400"/>
        <end position="490"/>
    </location>
</feature>
<evidence type="ECO:0000313" key="2">
    <source>
        <dbReference type="EMBL" id="KAJ7720748.1"/>
    </source>
</evidence>
<dbReference type="Proteomes" id="UP001215280">
    <property type="component" value="Unassembled WGS sequence"/>
</dbReference>
<dbReference type="GO" id="GO:0008579">
    <property type="term" value="F:JUN kinase phosphatase activity"/>
    <property type="evidence" value="ECO:0007669"/>
    <property type="project" value="TreeGrafter"/>
</dbReference>
<dbReference type="SUPFAM" id="SSF52799">
    <property type="entry name" value="(Phosphotyrosine protein) phosphatases II"/>
    <property type="match status" value="1"/>
</dbReference>